<dbReference type="GO" id="GO:0005524">
    <property type="term" value="F:ATP binding"/>
    <property type="evidence" value="ECO:0007669"/>
    <property type="project" value="UniProtKB-KW"/>
</dbReference>
<comment type="caution">
    <text evidence="2">The sequence shown here is derived from an EMBL/GenBank/DDBJ whole genome shotgun (WGS) entry which is preliminary data.</text>
</comment>
<evidence type="ECO:0000313" key="3">
    <source>
        <dbReference type="Proteomes" id="UP000285970"/>
    </source>
</evidence>
<protein>
    <submittedName>
        <fullName evidence="2">ATP-binding protein</fullName>
    </submittedName>
</protein>
<reference evidence="2 3" key="1">
    <citation type="journal article" date="2018" name="Front. Microbiol.">
        <title>Novel Insights Into Bacterial Dimethylsulfoniopropionate Catabolism in the East China Sea.</title>
        <authorList>
            <person name="Liu J."/>
            <person name="Liu J."/>
            <person name="Zhang S.H."/>
            <person name="Liang J."/>
            <person name="Lin H."/>
            <person name="Song D."/>
            <person name="Yang G.P."/>
            <person name="Todd J.D."/>
            <person name="Zhang X.H."/>
        </authorList>
    </citation>
    <scope>NUCLEOTIDE SEQUENCE [LARGE SCALE GENOMIC DNA]</scope>
    <source>
        <strain evidence="2 3">ZYFD042</strain>
    </source>
</reference>
<dbReference type="SUPFAM" id="SSF52540">
    <property type="entry name" value="P-loop containing nucleoside triphosphate hydrolases"/>
    <property type="match status" value="1"/>
</dbReference>
<proteinExistence type="predicted"/>
<dbReference type="AlphaFoldDB" id="A0A443JL21"/>
<feature type="domain" description="Orc1-like AAA ATPase" evidence="1">
    <location>
        <begin position="18"/>
        <end position="195"/>
    </location>
</feature>
<dbReference type="Gene3D" id="3.40.50.300">
    <property type="entry name" value="P-loop containing nucleotide triphosphate hydrolases"/>
    <property type="match status" value="1"/>
</dbReference>
<evidence type="ECO:0000259" key="1">
    <source>
        <dbReference type="Pfam" id="PF13191"/>
    </source>
</evidence>
<organism evidence="2 3">
    <name type="scientific">Microbacterium enclense</name>
    <dbReference type="NCBI Taxonomy" id="993073"/>
    <lineage>
        <taxon>Bacteria</taxon>
        <taxon>Bacillati</taxon>
        <taxon>Actinomycetota</taxon>
        <taxon>Actinomycetes</taxon>
        <taxon>Micrococcales</taxon>
        <taxon>Microbacteriaceae</taxon>
        <taxon>Microbacterium</taxon>
    </lineage>
</organism>
<evidence type="ECO:0000313" key="2">
    <source>
        <dbReference type="EMBL" id="RWR21223.1"/>
    </source>
</evidence>
<dbReference type="InterPro" id="IPR036388">
    <property type="entry name" value="WH-like_DNA-bd_sf"/>
</dbReference>
<dbReference type="InterPro" id="IPR027417">
    <property type="entry name" value="P-loop_NTPase"/>
</dbReference>
<gene>
    <name evidence="2" type="ORF">D8Y23_04370</name>
</gene>
<dbReference type="EMBL" id="RBZY01000011">
    <property type="protein sequence ID" value="RWR21223.1"/>
    <property type="molecule type" value="Genomic_DNA"/>
</dbReference>
<dbReference type="InterPro" id="IPR041664">
    <property type="entry name" value="AAA_16"/>
</dbReference>
<dbReference type="RefSeq" id="WP_128216949.1">
    <property type="nucleotide sequence ID" value="NZ_RBZY01000011.1"/>
</dbReference>
<dbReference type="Pfam" id="PF13191">
    <property type="entry name" value="AAA_16"/>
    <property type="match status" value="1"/>
</dbReference>
<name>A0A443JL21_9MICO</name>
<accession>A0A443JL21</accession>
<keyword evidence="2" id="KW-0547">Nucleotide-binding</keyword>
<dbReference type="PANTHER" id="PTHR34301">
    <property type="entry name" value="DNA-BINDING PROTEIN-RELATED"/>
    <property type="match status" value="1"/>
</dbReference>
<dbReference type="Proteomes" id="UP000285970">
    <property type="component" value="Unassembled WGS sequence"/>
</dbReference>
<keyword evidence="2" id="KW-0067">ATP-binding</keyword>
<sequence>MLHELNPFRPGAGVRPPELVGRQPEIDLVDLMVAKSRVKRNDGGLIIYGLRGVGKTVLLNELHRNVERAGWVTIQFEARPGSAGPIAARQSLGRGVAMAGRRMARFRSAVEDVKTAVSTVSSFALTIAGVSLNLGVAPSDHRANSGLIEVDLEELVADLAGPLQKNQSALAIFVDEMQDLDADLLTALLAVQHKATQSDWPFYVIGAGLPTLRRTMAEARSYSERFALHEVGALTHDSAIEALEKPARELGARFTRDALEEIVRESQGYPFFLQTYGKAVWDITPDRNIDLDVAVAGIAEGNADLDQGFFPARWDRTTPAERQYLRAIVDVGGSTASTAAVADHLGVAAASVSPARQSLIEKGIIYAERRGYVSFTVPNMDRFILRQPDTDS</sequence>
<dbReference type="Gene3D" id="1.10.10.10">
    <property type="entry name" value="Winged helix-like DNA-binding domain superfamily/Winged helix DNA-binding domain"/>
    <property type="match status" value="1"/>
</dbReference>
<dbReference type="OrthoDB" id="2020141at2"/>
<dbReference type="PANTHER" id="PTHR34301:SF8">
    <property type="entry name" value="ATPASE DOMAIN-CONTAINING PROTEIN"/>
    <property type="match status" value="1"/>
</dbReference>